<evidence type="ECO:0000313" key="3">
    <source>
        <dbReference type="Proteomes" id="UP000006810"/>
    </source>
</evidence>
<keyword evidence="1" id="KW-1133">Transmembrane helix</keyword>
<feature type="transmembrane region" description="Helical" evidence="1">
    <location>
        <begin position="21"/>
        <end position="39"/>
    </location>
</feature>
<organism evidence="2 3">
    <name type="scientific">Mycoplasmopsis fermentans (strain ATCC 19989 / NBRC 14854 / NCTC 10117 / PG18)</name>
    <name type="common">Mycoplasma fermentans</name>
    <dbReference type="NCBI Taxonomy" id="496833"/>
    <lineage>
        <taxon>Bacteria</taxon>
        <taxon>Bacillati</taxon>
        <taxon>Mycoplasmatota</taxon>
        <taxon>Mycoplasmoidales</taxon>
        <taxon>Metamycoplasmataceae</taxon>
        <taxon>Mycoplasmopsis</taxon>
    </lineage>
</organism>
<gene>
    <name evidence="2" type="ordered locus">MBIO_0633</name>
</gene>
<protein>
    <submittedName>
        <fullName evidence="2">Uncharacterized protein</fullName>
    </submittedName>
</protein>
<dbReference type="KEGG" id="mfp:MBIO_0633"/>
<keyword evidence="1" id="KW-0812">Transmembrane</keyword>
<name>C4XFH6_MYCFP</name>
<evidence type="ECO:0000313" key="2">
    <source>
        <dbReference type="EMBL" id="BAH69898.1"/>
    </source>
</evidence>
<dbReference type="PATRIC" id="fig|496833.3.peg.223"/>
<proteinExistence type="predicted"/>
<reference evidence="2 3" key="1">
    <citation type="journal article" date="2009" name="Curr. Microbiol.">
        <title>Molecular cloning and expression of a novel cholinephosphotransferase involved in glycoglycerophospholipid biosynthesis of Mycoplasma fermentans.</title>
        <authorList>
            <person name="Ishida N."/>
            <person name="Irikura D."/>
            <person name="Matsuda K."/>
            <person name="Sato S."/>
            <person name="Asano K."/>
        </authorList>
    </citation>
    <scope>NUCLEOTIDE SEQUENCE [LARGE SCALE GENOMIC DNA]</scope>
    <source>
        <strain evidence="3">ATCC 19989 / NBRC 14854 / NCTC 10117 / PG18</strain>
    </source>
</reference>
<sequence length="1307" mass="154376">MSNNTIKQCFWRKDSMKKLKNFLLGISSTIPASGVFLISSTNSKNEDSFNNWNESIKDKCPIKNANWEEIFDILKSKLPYKKDIELVSYSGMKDNLNSKLKLNKFSDKKTPKEELLQYWKNLDINLALNNYLKNKSINKNEFFKFDFEIVENQYLNIYLINENVSLNKTSRYLLIKNQKINWKLSSDISQLNWKERLIINYGYNYKINNDGTIQIKESKSKNITSNEIICEYPPTEIYFVSPQNLQEKFEIRIESENGEKIVSINNNEIFYSVIDIRKIVKNKLNFSNKLFLIHEDSNGIKEKIQIKFEKSDISNTIDLKYPNWNPDLLEYKQFISKNELNKDGNEIKDANGNPVPSKKYDPGIDPKTGLKSEIVWLNFNELNWNPKLKLDNDLFYANDFYIDWKNIINLEKWVSYYLKLHNIAFDNFDYISSDLLGYKILAPETIKKLLNLKIDELNNFLLNNLEKYCYAILTEKESKFLWEFVNDKEFGWNLFLSWYEGLKHEYDKWHTWDESVFGPYPYDGYYFGKNVPDEEIEKNIEILYGLIDLYDKINKIDFLQDESVNKDSYSNLKQLRKYKNHFDSNFASNPFGSFYLKYKNNNSSVLAEAIKTQYLTINANSNILIREIKQNSIGKWEFVNDSENMEISNSAPGKEIKLTKNGFYLIYDISLDKTNINKFKIVWIDNNSTTYTKPSYLTEEANSPSFIKKFWRNKNLKVSNDFEKYLAKKKIIDLNITKKDLDKLKYDDIFNEYNNFLIEKSFEENFEIKPEININKLRQDFKTNEQFLNYINQKDNEAKFIENYVISKNKEFLTIKNCYFDSKSKLIKVVIDLKENASLNSFFIRRKSFNINLELKPIFIKFNSINIEEHIPFNVFVNELTNNNLNNLIKSAKDINNKDIDLNIIELKLLKDSDENQIIVKSISKDKNYYIANNDTYTYNVSLLKSDYSYLLNFNPGTLNVFGLKDKEEIKKYIKELLKNYLIKYNEKIDQSLYKKITIDDINISFNDEELNKIINPKDDDIYWNKDENIAKFAINFNNNFKTYHPCTLHVINNAPDDDFNWPEAGLTVKVNVDMENKKDPVKMAQIKNEAIRQVREKIIEEFKKRAPKLEIDKLYTIDFTDSFFNNLDLSIGTTLTLKGKHFMLKNPYTVNVINTHSSANKKLNLKDLNFEVITLSEKNLNDFKKALNEKIIDILKKENYPAKEIIKLIEFKLLENQKWDSFFSKVGNNELKMMIQLKEESNLISGDKEFKLINIFTEEMLKEALEIKSKNKKKLLSWLIPVIILSVAGIIATVIAIWYRKKKKHL</sequence>
<dbReference type="EMBL" id="AP009608">
    <property type="protein sequence ID" value="BAH69898.1"/>
    <property type="molecule type" value="Genomic_DNA"/>
</dbReference>
<keyword evidence="3" id="KW-1185">Reference proteome</keyword>
<evidence type="ECO:0000256" key="1">
    <source>
        <dbReference type="SAM" id="Phobius"/>
    </source>
</evidence>
<dbReference type="Proteomes" id="UP000006810">
    <property type="component" value="Chromosome"/>
</dbReference>
<keyword evidence="1" id="KW-0472">Membrane</keyword>
<feature type="transmembrane region" description="Helical" evidence="1">
    <location>
        <begin position="1276"/>
        <end position="1300"/>
    </location>
</feature>
<accession>C4XFH6</accession>
<dbReference type="HOGENOM" id="CLU_251579_0_0_14"/>